<feature type="compositionally biased region" description="Basic and acidic residues" evidence="1">
    <location>
        <begin position="121"/>
        <end position="131"/>
    </location>
</feature>
<dbReference type="EMBL" id="MU006783">
    <property type="protein sequence ID" value="KAF2641136.1"/>
    <property type="molecule type" value="Genomic_DNA"/>
</dbReference>
<evidence type="ECO:0000313" key="2">
    <source>
        <dbReference type="EMBL" id="KAF2641136.1"/>
    </source>
</evidence>
<reference evidence="2" key="1">
    <citation type="journal article" date="2020" name="Stud. Mycol.">
        <title>101 Dothideomycetes genomes: a test case for predicting lifestyles and emergence of pathogens.</title>
        <authorList>
            <person name="Haridas S."/>
            <person name="Albert R."/>
            <person name="Binder M."/>
            <person name="Bloem J."/>
            <person name="Labutti K."/>
            <person name="Salamov A."/>
            <person name="Andreopoulos B."/>
            <person name="Baker S."/>
            <person name="Barry K."/>
            <person name="Bills G."/>
            <person name="Bluhm B."/>
            <person name="Cannon C."/>
            <person name="Castanera R."/>
            <person name="Culley D."/>
            <person name="Daum C."/>
            <person name="Ezra D."/>
            <person name="Gonzalez J."/>
            <person name="Henrissat B."/>
            <person name="Kuo A."/>
            <person name="Liang C."/>
            <person name="Lipzen A."/>
            <person name="Lutzoni F."/>
            <person name="Magnuson J."/>
            <person name="Mondo S."/>
            <person name="Nolan M."/>
            <person name="Ohm R."/>
            <person name="Pangilinan J."/>
            <person name="Park H.-J."/>
            <person name="Ramirez L."/>
            <person name="Alfaro M."/>
            <person name="Sun H."/>
            <person name="Tritt A."/>
            <person name="Yoshinaga Y."/>
            <person name="Zwiers L.-H."/>
            <person name="Turgeon B."/>
            <person name="Goodwin S."/>
            <person name="Spatafora J."/>
            <person name="Crous P."/>
            <person name="Grigoriev I."/>
        </authorList>
    </citation>
    <scope>NUCLEOTIDE SEQUENCE</scope>
    <source>
        <strain evidence="2">CBS 473.64</strain>
    </source>
</reference>
<evidence type="ECO:0000313" key="3">
    <source>
        <dbReference type="Proteomes" id="UP000799753"/>
    </source>
</evidence>
<accession>A0A6A6RZZ7</accession>
<proteinExistence type="predicted"/>
<keyword evidence="3" id="KW-1185">Reference proteome</keyword>
<sequence length="223" mass="26083">MASILSLFAQNGWRESLRILLSDNNRILRRPRKPHSRYAYIRHQQTPNRRGKHKQPHPKQGVYEKNVRTEKGKKLKTYRRVDDGLSGDEVDGLEKEIATILEKKRAFDKMERGKSSRRPARRAEVEKEKERKNRRGRLRKVRKEIVREESNVELVTEQMSEVYIDSQVSHRKRIDSSVQFSKEASVIEAQRLKMHRTSEASSAEISGSSRRLVKNKLSILALS</sequence>
<organism evidence="2 3">
    <name type="scientific">Massarina eburnea CBS 473.64</name>
    <dbReference type="NCBI Taxonomy" id="1395130"/>
    <lineage>
        <taxon>Eukaryota</taxon>
        <taxon>Fungi</taxon>
        <taxon>Dikarya</taxon>
        <taxon>Ascomycota</taxon>
        <taxon>Pezizomycotina</taxon>
        <taxon>Dothideomycetes</taxon>
        <taxon>Pleosporomycetidae</taxon>
        <taxon>Pleosporales</taxon>
        <taxon>Massarineae</taxon>
        <taxon>Massarinaceae</taxon>
        <taxon>Massarina</taxon>
    </lineage>
</organism>
<evidence type="ECO:0000256" key="1">
    <source>
        <dbReference type="SAM" id="MobiDB-lite"/>
    </source>
</evidence>
<name>A0A6A6RZZ7_9PLEO</name>
<gene>
    <name evidence="2" type="ORF">P280DRAFT_479570</name>
</gene>
<protein>
    <submittedName>
        <fullName evidence="2">Uncharacterized protein</fullName>
    </submittedName>
</protein>
<dbReference type="Proteomes" id="UP000799753">
    <property type="component" value="Unassembled WGS sequence"/>
</dbReference>
<feature type="region of interest" description="Disordered" evidence="1">
    <location>
        <begin position="108"/>
        <end position="135"/>
    </location>
</feature>
<dbReference type="OrthoDB" id="10619221at2759"/>
<dbReference type="AlphaFoldDB" id="A0A6A6RZZ7"/>